<dbReference type="Proteomes" id="UP001443914">
    <property type="component" value="Unassembled WGS sequence"/>
</dbReference>
<dbReference type="EMBL" id="JBDFQZ010000006">
    <property type="protein sequence ID" value="KAK9713474.1"/>
    <property type="molecule type" value="Genomic_DNA"/>
</dbReference>
<evidence type="ECO:0000313" key="13">
    <source>
        <dbReference type="Proteomes" id="UP001443914"/>
    </source>
</evidence>
<protein>
    <recommendedName>
        <fullName evidence="11">Methyltransferase</fullName>
        <ecNumber evidence="11">2.1.1.-</ecNumber>
    </recommendedName>
</protein>
<dbReference type="Pfam" id="PF03141">
    <property type="entry name" value="Methyltransf_29"/>
    <property type="match status" value="1"/>
</dbReference>
<reference evidence="12 13" key="1">
    <citation type="submission" date="2024-03" db="EMBL/GenBank/DDBJ databases">
        <title>WGS assembly of Saponaria officinalis var. Norfolk2.</title>
        <authorList>
            <person name="Jenkins J."/>
            <person name="Shu S."/>
            <person name="Grimwood J."/>
            <person name="Barry K."/>
            <person name="Goodstein D."/>
            <person name="Schmutz J."/>
            <person name="Leebens-Mack J."/>
            <person name="Osbourn A."/>
        </authorList>
    </citation>
    <scope>NUCLEOTIDE SEQUENCE [LARGE SCALE GENOMIC DNA]</scope>
    <source>
        <strain evidence="13">cv. Norfolk2</strain>
        <strain evidence="12">JIC</strain>
        <tissue evidence="12">Leaf</tissue>
    </source>
</reference>
<keyword evidence="9 11" id="KW-0325">Glycoprotein</keyword>
<dbReference type="EMBL" id="JBDFQZ010000006">
    <property type="protein sequence ID" value="KAK9713472.1"/>
    <property type="molecule type" value="Genomic_DNA"/>
</dbReference>
<dbReference type="Gene3D" id="3.40.50.150">
    <property type="entry name" value="Vaccinia Virus protein VP39"/>
    <property type="match status" value="1"/>
</dbReference>
<comment type="similarity">
    <text evidence="2 11">Belongs to the methyltransferase superfamily.</text>
</comment>
<evidence type="ECO:0000256" key="11">
    <source>
        <dbReference type="RuleBase" id="RU366043"/>
    </source>
</evidence>
<dbReference type="InterPro" id="IPR029063">
    <property type="entry name" value="SAM-dependent_MTases_sf"/>
</dbReference>
<dbReference type="GO" id="GO:0016020">
    <property type="term" value="C:membrane"/>
    <property type="evidence" value="ECO:0007669"/>
    <property type="project" value="UniProtKB-SubCell"/>
</dbReference>
<dbReference type="PANTHER" id="PTHR10108">
    <property type="entry name" value="SAM-DEPENDENT METHYLTRANSFERASE"/>
    <property type="match status" value="1"/>
</dbReference>
<name>A0AAW1K727_SAPOF</name>
<evidence type="ECO:0000256" key="8">
    <source>
        <dbReference type="ARBA" id="ARBA00023136"/>
    </source>
</evidence>
<dbReference type="EC" id="2.1.1.-" evidence="11"/>
<proteinExistence type="inferred from homology"/>
<dbReference type="GO" id="GO:0012505">
    <property type="term" value="C:endomembrane system"/>
    <property type="evidence" value="ECO:0007669"/>
    <property type="project" value="UniProtKB-SubCell"/>
</dbReference>
<evidence type="ECO:0000256" key="1">
    <source>
        <dbReference type="ARBA" id="ARBA00004606"/>
    </source>
</evidence>
<evidence type="ECO:0000313" key="12">
    <source>
        <dbReference type="EMBL" id="KAK9713473.1"/>
    </source>
</evidence>
<sequence>MVGPHHRAGSNGRLSEENILVNDLENETKRKKGSEKSNSCYQHVYDYSRNALDLIFPSASSKMSNDGHYFGSNSKSRYNFINGLLKLVLLASAFVALFGSVRWMLSISRTSQDNFLDQYWWVQLQEKLITDFSDIQELSLGSSRLKEIEFCSPEYENHVPCFNSSETTQLERKCGKESRLSCVIRPPKNYRSPLGWPAGKDVIWYANVKISAQEVLSSGTLTKRLMMLDEEQISFRSDSVMVDGVEDYAHQIADMIGLRSVSDFNKAGISTVLDIGCGYGSFGAHLFSRNMLTMCIANYESSGSQIQITLERGLPAMIASFTLKRLPFSSLSFDMLHCARCDIEWDQKDGVFLVEADRLLKPGGYFVWTSPIASVRRSVDDKDNQKKWQFVQQFAESLCWNMLAQQEDTVIWRKTTERHCYASRKQSSRPSVCKKSDDVGSSYNQPLRLCIDGTHSPRWVPIGQRRTWPSRAALNTTELSIHGVSTDVFSADILKWKAAVKEYWSLLSPQIFSDHPKRPGDDDPSPPFNMLRNVLDMNSQFGGFNYALLETGKNVWVMNVVPTTAPNSLPLIQDRGFIGTSHDWCEAFLTYPRTYDMIHADGLLSLETHLHQKCRMLDLFIEMDRLLRAEGWVIFRDTPSTIDLARLLATRLRWDARIIEIEANSDVKILICQKPFSEDKPKHMI</sequence>
<dbReference type="SUPFAM" id="SSF53335">
    <property type="entry name" value="S-adenosyl-L-methionine-dependent methyltransferases"/>
    <property type="match status" value="2"/>
</dbReference>
<feature type="transmembrane region" description="Helical" evidence="11">
    <location>
        <begin position="84"/>
        <end position="105"/>
    </location>
</feature>
<keyword evidence="7 11" id="KW-1133">Transmembrane helix</keyword>
<dbReference type="EMBL" id="JBDFQZ010000006">
    <property type="protein sequence ID" value="KAK9713471.1"/>
    <property type="molecule type" value="Genomic_DNA"/>
</dbReference>
<keyword evidence="8 11" id="KW-0472">Membrane</keyword>
<dbReference type="GO" id="GO:0008168">
    <property type="term" value="F:methyltransferase activity"/>
    <property type="evidence" value="ECO:0007669"/>
    <property type="project" value="UniProtKB-UniRule"/>
</dbReference>
<dbReference type="AlphaFoldDB" id="A0AAW1K727"/>
<comment type="caution">
    <text evidence="12">The sequence shown here is derived from an EMBL/GenBank/DDBJ whole genome shotgun (WGS) entry which is preliminary data.</text>
</comment>
<dbReference type="GO" id="GO:0032259">
    <property type="term" value="P:methylation"/>
    <property type="evidence" value="ECO:0007669"/>
    <property type="project" value="UniProtKB-KW"/>
</dbReference>
<keyword evidence="5 11" id="KW-0812">Transmembrane</keyword>
<evidence type="ECO:0000256" key="9">
    <source>
        <dbReference type="ARBA" id="ARBA00023180"/>
    </source>
</evidence>
<dbReference type="EMBL" id="JBDFQZ010000006">
    <property type="protein sequence ID" value="KAK9713473.1"/>
    <property type="molecule type" value="Genomic_DNA"/>
</dbReference>
<evidence type="ECO:0000256" key="4">
    <source>
        <dbReference type="ARBA" id="ARBA00022679"/>
    </source>
</evidence>
<dbReference type="InterPro" id="IPR004159">
    <property type="entry name" value="Put_SAM_MeTrfase"/>
</dbReference>
<dbReference type="FunFam" id="3.40.50.150:FF:000119">
    <property type="entry name" value="probable pectin methyltransferase QUA2"/>
    <property type="match status" value="1"/>
</dbReference>
<gene>
    <name evidence="12" type="ORF">RND81_06G029700</name>
</gene>
<keyword evidence="13" id="KW-1185">Reference proteome</keyword>
<evidence type="ECO:0000256" key="6">
    <source>
        <dbReference type="ARBA" id="ARBA00022968"/>
    </source>
</evidence>
<keyword evidence="4 11" id="KW-0808">Transferase</keyword>
<evidence type="ECO:0000256" key="7">
    <source>
        <dbReference type="ARBA" id="ARBA00022989"/>
    </source>
</evidence>
<organism evidence="12 13">
    <name type="scientific">Saponaria officinalis</name>
    <name type="common">Common soapwort</name>
    <name type="synonym">Lychnis saponaria</name>
    <dbReference type="NCBI Taxonomy" id="3572"/>
    <lineage>
        <taxon>Eukaryota</taxon>
        <taxon>Viridiplantae</taxon>
        <taxon>Streptophyta</taxon>
        <taxon>Embryophyta</taxon>
        <taxon>Tracheophyta</taxon>
        <taxon>Spermatophyta</taxon>
        <taxon>Magnoliopsida</taxon>
        <taxon>eudicotyledons</taxon>
        <taxon>Gunneridae</taxon>
        <taxon>Pentapetalae</taxon>
        <taxon>Caryophyllales</taxon>
        <taxon>Caryophyllaceae</taxon>
        <taxon>Caryophylleae</taxon>
        <taxon>Saponaria</taxon>
    </lineage>
</organism>
<evidence type="ECO:0000256" key="2">
    <source>
        <dbReference type="ARBA" id="ARBA00008361"/>
    </source>
</evidence>
<evidence type="ECO:0000256" key="3">
    <source>
        <dbReference type="ARBA" id="ARBA00022603"/>
    </source>
</evidence>
<keyword evidence="3 11" id="KW-0489">Methyltransferase</keyword>
<dbReference type="GO" id="GO:0005737">
    <property type="term" value="C:cytoplasm"/>
    <property type="evidence" value="ECO:0007669"/>
    <property type="project" value="TreeGrafter"/>
</dbReference>
<comment type="subcellular location">
    <subcellularLocation>
        <location evidence="10">Endomembrane system</location>
        <topology evidence="10">Single-pass membrane protein</topology>
    </subcellularLocation>
    <subcellularLocation>
        <location evidence="1 11">Membrane</location>
        <topology evidence="1 11">Single-pass type II membrane protein</topology>
    </subcellularLocation>
</comment>
<evidence type="ECO:0000256" key="5">
    <source>
        <dbReference type="ARBA" id="ARBA00022692"/>
    </source>
</evidence>
<evidence type="ECO:0000256" key="10">
    <source>
        <dbReference type="ARBA" id="ARBA00037847"/>
    </source>
</evidence>
<dbReference type="PANTHER" id="PTHR10108:SF899">
    <property type="entry name" value="PECTIN METHYLTRANSFERASE QUA2-RELATED"/>
    <property type="match status" value="1"/>
</dbReference>
<accession>A0AAW1K727</accession>
<keyword evidence="6 11" id="KW-0735">Signal-anchor</keyword>